<feature type="region of interest" description="Disordered" evidence="1">
    <location>
        <begin position="122"/>
        <end position="165"/>
    </location>
</feature>
<dbReference type="EMBL" id="LVLJ01002920">
    <property type="protein sequence ID" value="OAE23158.1"/>
    <property type="molecule type" value="Genomic_DNA"/>
</dbReference>
<sequence>MTHSIRLSALKVPEAGLRINTREDEIFVVGLELGERDNSARMGQRWFAEASWVCGKSIARTSLSLGAHPLDGYPATHRANSRGSACYLSPFLINFYRSMGLLTAEESREFSLRTVAQEGEEVVSANEVDMDPEDELRNSPKERRKWPRGRHDSQPRKRRKRRKRKRIDEVTVAALIEFISSNLRRAALIELRSSNSRAKSKMKARRLILEADSSIESRAVVSKERPTREAGSKVNIVRENEGTADAVDGGKVLGILEEIDRGSREAEILYSEKVYEGLREDVEKAKCVTVDLLSRLEVSRTAYNTEMLRVDKLTATSE</sequence>
<gene>
    <name evidence="2" type="ORF">AXG93_1953s1180</name>
</gene>
<comment type="caution">
    <text evidence="2">The sequence shown here is derived from an EMBL/GenBank/DDBJ whole genome shotgun (WGS) entry which is preliminary data.</text>
</comment>
<accession>A0A176VQH4</accession>
<organism evidence="2 3">
    <name type="scientific">Marchantia polymorpha subsp. ruderalis</name>
    <dbReference type="NCBI Taxonomy" id="1480154"/>
    <lineage>
        <taxon>Eukaryota</taxon>
        <taxon>Viridiplantae</taxon>
        <taxon>Streptophyta</taxon>
        <taxon>Embryophyta</taxon>
        <taxon>Marchantiophyta</taxon>
        <taxon>Marchantiopsida</taxon>
        <taxon>Marchantiidae</taxon>
        <taxon>Marchantiales</taxon>
        <taxon>Marchantiaceae</taxon>
        <taxon>Marchantia</taxon>
    </lineage>
</organism>
<dbReference type="Proteomes" id="UP000077202">
    <property type="component" value="Unassembled WGS sequence"/>
</dbReference>
<feature type="compositionally biased region" description="Basic residues" evidence="1">
    <location>
        <begin position="156"/>
        <end position="165"/>
    </location>
</feature>
<protein>
    <submittedName>
        <fullName evidence="2">Uncharacterized protein</fullName>
    </submittedName>
</protein>
<reference evidence="2" key="1">
    <citation type="submission" date="2016-03" db="EMBL/GenBank/DDBJ databases">
        <title>Mechanisms controlling the formation of the plant cell surface in tip-growing cells are functionally conserved among land plants.</title>
        <authorList>
            <person name="Honkanen S."/>
            <person name="Jones V.A."/>
            <person name="Morieri G."/>
            <person name="Champion C."/>
            <person name="Hetherington A.J."/>
            <person name="Kelly S."/>
            <person name="Saint-Marcoux D."/>
            <person name="Proust H."/>
            <person name="Prescott H."/>
            <person name="Dolan L."/>
        </authorList>
    </citation>
    <scope>NUCLEOTIDE SEQUENCE [LARGE SCALE GENOMIC DNA]</scope>
    <source>
        <tissue evidence="2">Whole gametophyte</tissue>
    </source>
</reference>
<evidence type="ECO:0000256" key="1">
    <source>
        <dbReference type="SAM" id="MobiDB-lite"/>
    </source>
</evidence>
<name>A0A176VQH4_MARPO</name>
<evidence type="ECO:0000313" key="3">
    <source>
        <dbReference type="Proteomes" id="UP000077202"/>
    </source>
</evidence>
<keyword evidence="3" id="KW-1185">Reference proteome</keyword>
<dbReference type="AlphaFoldDB" id="A0A176VQH4"/>
<evidence type="ECO:0000313" key="2">
    <source>
        <dbReference type="EMBL" id="OAE23158.1"/>
    </source>
</evidence>
<proteinExistence type="predicted"/>